<dbReference type="InterPro" id="IPR037229">
    <property type="entry name" value="Ribosomal_bL35_sf"/>
</dbReference>
<comment type="similarity">
    <text evidence="2">Belongs to the bacterial ribosomal protein bL35 family.</text>
</comment>
<keyword evidence="5" id="KW-0496">Mitochondrion</keyword>
<dbReference type="STRING" id="158441.A0A226F5H1"/>
<dbReference type="PANTHER" id="PTHR15909:SF0">
    <property type="entry name" value="LARGE RIBOSOMAL SUBUNIT PROTEIN BL35M"/>
    <property type="match status" value="1"/>
</dbReference>
<dbReference type="InterPro" id="IPR021137">
    <property type="entry name" value="Ribosomal_bL35-like"/>
</dbReference>
<gene>
    <name evidence="9" type="ORF">Fcan01_03673</name>
</gene>
<evidence type="ECO:0000256" key="6">
    <source>
        <dbReference type="ARBA" id="ARBA00023274"/>
    </source>
</evidence>
<proteinExistence type="inferred from homology"/>
<keyword evidence="6" id="KW-0687">Ribonucleoprotein</keyword>
<evidence type="ECO:0000256" key="5">
    <source>
        <dbReference type="ARBA" id="ARBA00023128"/>
    </source>
</evidence>
<dbReference type="GO" id="GO:0006412">
    <property type="term" value="P:translation"/>
    <property type="evidence" value="ECO:0007669"/>
    <property type="project" value="InterPro"/>
</dbReference>
<evidence type="ECO:0000256" key="8">
    <source>
        <dbReference type="ARBA" id="ARBA00035418"/>
    </source>
</evidence>
<organism evidence="9 10">
    <name type="scientific">Folsomia candida</name>
    <name type="common">Springtail</name>
    <dbReference type="NCBI Taxonomy" id="158441"/>
    <lineage>
        <taxon>Eukaryota</taxon>
        <taxon>Metazoa</taxon>
        <taxon>Ecdysozoa</taxon>
        <taxon>Arthropoda</taxon>
        <taxon>Hexapoda</taxon>
        <taxon>Collembola</taxon>
        <taxon>Entomobryomorpha</taxon>
        <taxon>Isotomoidea</taxon>
        <taxon>Isotomidae</taxon>
        <taxon>Proisotominae</taxon>
        <taxon>Folsomia</taxon>
    </lineage>
</organism>
<comment type="subcellular location">
    <subcellularLocation>
        <location evidence="1">Mitochondrion</location>
    </subcellularLocation>
</comment>
<sequence length="204" mass="24274">MAFRTMQSLFHALPKTSSCAYNPRFIFKTVANGLDSQQTRSIILASKFRPLLLRQGTTSSGSCYQPRQNNYHLLTQSAKPILPLTQETGVFTNQVRTVTKFSLRKGKRKTVKAVVERFYRLDWGIWIRPKSGRHHKLWKKGKLRRKRLRQHVFTNAWHTRTLERMTTKYWHKKKYFVDDPYESYHKRDNFAITKNTRNIKDQLV</sequence>
<accession>A0A226F5H1</accession>
<dbReference type="InterPro" id="IPR019338">
    <property type="entry name" value="Ribosomal_bL35m"/>
</dbReference>
<evidence type="ECO:0000313" key="10">
    <source>
        <dbReference type="Proteomes" id="UP000198287"/>
    </source>
</evidence>
<dbReference type="Pfam" id="PF01632">
    <property type="entry name" value="Ribosomal_L35p"/>
    <property type="match status" value="1"/>
</dbReference>
<comment type="caution">
    <text evidence="9">The sequence shown here is derived from an EMBL/GenBank/DDBJ whole genome shotgun (WGS) entry which is preliminary data.</text>
</comment>
<dbReference type="PANTHER" id="PTHR15909">
    <property type="entry name" value="39S RIBOSOMAL PROTEIN L35, MITOCHONDRIAL"/>
    <property type="match status" value="1"/>
</dbReference>
<dbReference type="GO" id="GO:1990904">
    <property type="term" value="C:ribonucleoprotein complex"/>
    <property type="evidence" value="ECO:0007669"/>
    <property type="project" value="UniProtKB-KW"/>
</dbReference>
<dbReference type="OMA" id="NAWHTRT"/>
<evidence type="ECO:0000256" key="2">
    <source>
        <dbReference type="ARBA" id="ARBA00006598"/>
    </source>
</evidence>
<dbReference type="GO" id="GO:0003735">
    <property type="term" value="F:structural constituent of ribosome"/>
    <property type="evidence" value="ECO:0007669"/>
    <property type="project" value="InterPro"/>
</dbReference>
<name>A0A226F5H1_FOLCA</name>
<dbReference type="GO" id="GO:0005840">
    <property type="term" value="C:ribosome"/>
    <property type="evidence" value="ECO:0007669"/>
    <property type="project" value="UniProtKB-KW"/>
</dbReference>
<evidence type="ECO:0000256" key="4">
    <source>
        <dbReference type="ARBA" id="ARBA00022980"/>
    </source>
</evidence>
<evidence type="ECO:0000313" key="9">
    <source>
        <dbReference type="EMBL" id="OXA64146.1"/>
    </source>
</evidence>
<dbReference type="GO" id="GO:0005739">
    <property type="term" value="C:mitochondrion"/>
    <property type="evidence" value="ECO:0007669"/>
    <property type="project" value="UniProtKB-SubCell"/>
</dbReference>
<dbReference type="Proteomes" id="UP000198287">
    <property type="component" value="Unassembled WGS sequence"/>
</dbReference>
<keyword evidence="4" id="KW-0689">Ribosomal protein</keyword>
<evidence type="ECO:0000256" key="1">
    <source>
        <dbReference type="ARBA" id="ARBA00004173"/>
    </source>
</evidence>
<evidence type="ECO:0000256" key="3">
    <source>
        <dbReference type="ARBA" id="ARBA00022946"/>
    </source>
</evidence>
<reference evidence="9 10" key="1">
    <citation type="submission" date="2015-12" db="EMBL/GenBank/DDBJ databases">
        <title>The genome of Folsomia candida.</title>
        <authorList>
            <person name="Faddeeva A."/>
            <person name="Derks M.F."/>
            <person name="Anvar Y."/>
            <person name="Smit S."/>
            <person name="Van Straalen N."/>
            <person name="Roelofs D."/>
        </authorList>
    </citation>
    <scope>NUCLEOTIDE SEQUENCE [LARGE SCALE GENOMIC DNA]</scope>
    <source>
        <strain evidence="9 10">VU population</strain>
        <tissue evidence="9">Whole body</tissue>
    </source>
</reference>
<keyword evidence="3" id="KW-0809">Transit peptide</keyword>
<dbReference type="AlphaFoldDB" id="A0A226F5H1"/>
<protein>
    <recommendedName>
        <fullName evidence="7">Large ribosomal subunit protein bL35m</fullName>
    </recommendedName>
    <alternativeName>
        <fullName evidence="8">39S ribosomal protein L35, mitochondrial</fullName>
    </alternativeName>
</protein>
<dbReference type="EMBL" id="LNIX01000001">
    <property type="protein sequence ID" value="OXA64146.1"/>
    <property type="molecule type" value="Genomic_DNA"/>
</dbReference>
<evidence type="ECO:0000256" key="7">
    <source>
        <dbReference type="ARBA" id="ARBA00035273"/>
    </source>
</evidence>
<dbReference type="SUPFAM" id="SSF143034">
    <property type="entry name" value="L35p-like"/>
    <property type="match status" value="1"/>
</dbReference>
<keyword evidence="10" id="KW-1185">Reference proteome</keyword>